<proteinExistence type="inferred from homology"/>
<dbReference type="InterPro" id="IPR008979">
    <property type="entry name" value="Galactose-bd-like_sf"/>
</dbReference>
<dbReference type="SUPFAM" id="SSF49785">
    <property type="entry name" value="Galactose-binding domain-like"/>
    <property type="match status" value="2"/>
</dbReference>
<feature type="domain" description="Tyrosine-protein phosphatase" evidence="7">
    <location>
        <begin position="846"/>
        <end position="1101"/>
    </location>
</feature>
<dbReference type="InterPro" id="IPR003595">
    <property type="entry name" value="Tyr_Pase_cat"/>
</dbReference>
<feature type="domain" description="Tyrosine specific protein phosphatases" evidence="8">
    <location>
        <begin position="1301"/>
        <end position="1375"/>
    </location>
</feature>
<dbReference type="InterPro" id="IPR000387">
    <property type="entry name" value="Tyr_Pase_dom"/>
</dbReference>
<evidence type="ECO:0000256" key="3">
    <source>
        <dbReference type="ARBA" id="ARBA00022801"/>
    </source>
</evidence>
<accession>A0A6J8DXF2</accession>
<gene>
    <name evidence="9" type="ORF">MCOR_45407</name>
</gene>
<name>A0A6J8DXF2_MYTCO</name>
<dbReference type="OrthoDB" id="6129159at2759"/>
<keyword evidence="10" id="KW-1185">Reference proteome</keyword>
<feature type="domain" description="Tyrosine-protein phosphatase" evidence="7">
    <location>
        <begin position="1133"/>
        <end position="1384"/>
    </location>
</feature>
<evidence type="ECO:0000256" key="6">
    <source>
        <dbReference type="SAM" id="Phobius"/>
    </source>
</evidence>
<keyword evidence="4" id="KW-0904">Protein phosphatase</keyword>
<dbReference type="PROSITE" id="PS50055">
    <property type="entry name" value="TYR_PHOSPHATASE_PTP"/>
    <property type="match status" value="2"/>
</dbReference>
<feature type="transmembrane region" description="Helical" evidence="6">
    <location>
        <begin position="718"/>
        <end position="742"/>
    </location>
</feature>
<dbReference type="InterPro" id="IPR016130">
    <property type="entry name" value="Tyr_Pase_AS"/>
</dbReference>
<sequence>MNGKAKKYREVEERFTSLKEHLQNGTTDYIPYVDAASYILKLAKHKFRLNLLDISPSNMLLVLFIHTSVLLTVTAQQNLTKFGQATQSSTQSRGRAQNAIYPPISNDWSFDKCTHTIIGKNPAWWMFQFSYESVYITDITIYYRQDLARRMDGFKLYVTNTSTIPPDGYLCNEDLAPDLPNITQTIPCYELGKYVIYYDDKGSQEIEPKLRDDGPVVELCYVAINGCQKSRWGSTCEKLCAENCIERNCNPENGSCVWGCNPTNCLNNICDKDTAVCTDGCKIRRTGIYCNQYNIASDGVVSQNPSGSQPASRANDGDITTCSKPRDSSVKFQVDLKEISIVTGFIILLGDGTIKEGYHTVYSSNNSDTWHSGTVLYNGTVLSIDIKFEAVFRFLTYVPSVQSPVTDLELCEIGIIGCRPTHYGPLCNTTCPQNCHGPCDLENGNCKFGCMNGWTGVKCEQECSDDCPNGQFGRNCSRFCKGCVSSICDSVNGLCDNKTSCNPGYEQTETCNISCDDGEFGINCGQTCNCLTETCSKEDGICPPGGCKKGWHGKSCHQECNSSKFGRNCKNVCEGCISYRCDSIDGLCKNTTGCEPGYLYEKYCNKTCGDGYYGKNCTGKCNCLTGTCDIFTGICGDGSESRSEEPSNAATIGGGVSAVITLIDDSGGGIYYLQVTCGDGYYGKNCTGKCKCVTGTCDIFTGICGDGSESRSEEPSNAATIGGGVSAVIILLMIVVVAFIIYKRRLISTKERYVHRKKSTNNTSMGSQKEIGNGNEYANVNIDDKADTEEVTLTLKDREDTDLQIDENGDENVYYNVTSELDISKYQILIENLKNAIIEKQRDDGFKKEYEMLPRGLVYAHVEGSKEENKAKNRFLTTWPYDHSRVILKGDTKHDYINASYIDNYEREKAYIAAQGPKKVTVKDFWHMIWQENVGKIVMVTQLVENRKAKCERYWPKTVTESLVVNNFIVTMKQEREHTVYVYRLLTVLNKNEATAQERTIHHFHFTQWPDHGVPDSIKLVKFYRNVKSEKCNQHGPMLVHCSAGIGRTGTFIAIDALYEVGKKVGHVNIMEYIQMARKDRINMVQTCEQYETVFEALLELFTVPETAIPKNGFCQYISDHEHTTLPRNQNLYKVEFQRLEALRPVYPPSAFTTATLKENISKNSASKIFPHDYYRPYLMSYGKTRNDYINAVIIPGYAVNSKFLVTQCPLEKTVVDFWTMVYDHDSNIIVLLDQLNKNAPLWLEKQEVLEFEHFSILQENASNTEEIQLTLHHKKKDQRIITVFSASKLNVASDTMLPSSSLLDLLRKVNDCWGKVKGSITVVSSDGCTRSGMFVALYLAFEKMEIDDEIDVFQLVRAMQVRRPQFFKELDQYEYCYKCIKEHLEERDSLYANL</sequence>
<evidence type="ECO:0000256" key="4">
    <source>
        <dbReference type="ARBA" id="ARBA00022912"/>
    </source>
</evidence>
<dbReference type="CDD" id="cd00047">
    <property type="entry name" value="PTPc"/>
    <property type="match status" value="2"/>
</dbReference>
<dbReference type="InterPro" id="IPR029021">
    <property type="entry name" value="Prot-tyrosine_phosphatase-like"/>
</dbReference>
<dbReference type="PANTHER" id="PTHR19134">
    <property type="entry name" value="RECEPTOR-TYPE TYROSINE-PROTEIN PHOSPHATASE"/>
    <property type="match status" value="1"/>
</dbReference>
<organism evidence="9 10">
    <name type="scientific">Mytilus coruscus</name>
    <name type="common">Sea mussel</name>
    <dbReference type="NCBI Taxonomy" id="42192"/>
    <lineage>
        <taxon>Eukaryota</taxon>
        <taxon>Metazoa</taxon>
        <taxon>Spiralia</taxon>
        <taxon>Lophotrochozoa</taxon>
        <taxon>Mollusca</taxon>
        <taxon>Bivalvia</taxon>
        <taxon>Autobranchia</taxon>
        <taxon>Pteriomorphia</taxon>
        <taxon>Mytilida</taxon>
        <taxon>Mytiloidea</taxon>
        <taxon>Mytilidae</taxon>
        <taxon>Mytilinae</taxon>
        <taxon>Mytilus</taxon>
    </lineage>
</organism>
<dbReference type="SMART" id="SM00404">
    <property type="entry name" value="PTPc_motif"/>
    <property type="match status" value="2"/>
</dbReference>
<dbReference type="EC" id="3.1.3.48" evidence="2"/>
<dbReference type="Pfam" id="PF00102">
    <property type="entry name" value="Y_phosphatase"/>
    <property type="match status" value="2"/>
</dbReference>
<keyword evidence="6" id="KW-1133">Transmembrane helix</keyword>
<dbReference type="PRINTS" id="PR00700">
    <property type="entry name" value="PRTYPHPHTASE"/>
</dbReference>
<evidence type="ECO:0000256" key="5">
    <source>
        <dbReference type="ARBA" id="ARBA00051722"/>
    </source>
</evidence>
<comment type="catalytic activity">
    <reaction evidence="5">
        <text>O-phospho-L-tyrosyl-[protein] + H2O = L-tyrosyl-[protein] + phosphate</text>
        <dbReference type="Rhea" id="RHEA:10684"/>
        <dbReference type="Rhea" id="RHEA-COMP:10136"/>
        <dbReference type="Rhea" id="RHEA-COMP:20101"/>
        <dbReference type="ChEBI" id="CHEBI:15377"/>
        <dbReference type="ChEBI" id="CHEBI:43474"/>
        <dbReference type="ChEBI" id="CHEBI:46858"/>
        <dbReference type="ChEBI" id="CHEBI:61978"/>
        <dbReference type="EC" id="3.1.3.48"/>
    </reaction>
</comment>
<evidence type="ECO:0000313" key="10">
    <source>
        <dbReference type="Proteomes" id="UP000507470"/>
    </source>
</evidence>
<dbReference type="PANTHER" id="PTHR19134:SF562">
    <property type="entry name" value="PROTEIN-TYROSINE-PHOSPHATASE"/>
    <property type="match status" value="1"/>
</dbReference>
<keyword evidence="6" id="KW-0472">Membrane</keyword>
<dbReference type="SUPFAM" id="SSF52799">
    <property type="entry name" value="(Phosphotyrosine protein) phosphatases II"/>
    <property type="match status" value="2"/>
</dbReference>
<protein>
    <recommendedName>
        <fullName evidence="2">protein-tyrosine-phosphatase</fullName>
        <ecNumber evidence="2">3.1.3.48</ecNumber>
    </recommendedName>
</protein>
<dbReference type="InterPro" id="IPR000242">
    <property type="entry name" value="PTP_cat"/>
</dbReference>
<evidence type="ECO:0000313" key="9">
    <source>
        <dbReference type="EMBL" id="CAC5412433.1"/>
    </source>
</evidence>
<evidence type="ECO:0000259" key="7">
    <source>
        <dbReference type="PROSITE" id="PS50055"/>
    </source>
</evidence>
<evidence type="ECO:0000256" key="1">
    <source>
        <dbReference type="ARBA" id="ARBA00009580"/>
    </source>
</evidence>
<dbReference type="Gene3D" id="2.170.300.10">
    <property type="entry name" value="Tie2 ligand-binding domain superfamily"/>
    <property type="match status" value="2"/>
</dbReference>
<evidence type="ECO:0000256" key="2">
    <source>
        <dbReference type="ARBA" id="ARBA00013064"/>
    </source>
</evidence>
<dbReference type="PROSITE" id="PS50056">
    <property type="entry name" value="TYR_PHOSPHATASE_2"/>
    <property type="match status" value="2"/>
</dbReference>
<dbReference type="PROSITE" id="PS00383">
    <property type="entry name" value="TYR_PHOSPHATASE_1"/>
    <property type="match status" value="1"/>
</dbReference>
<keyword evidence="3 9" id="KW-0378">Hydrolase</keyword>
<feature type="domain" description="Tyrosine specific protein phosphatases" evidence="8">
    <location>
        <begin position="1018"/>
        <end position="1092"/>
    </location>
</feature>
<dbReference type="SMART" id="SM00194">
    <property type="entry name" value="PTPc"/>
    <property type="match status" value="2"/>
</dbReference>
<dbReference type="FunFam" id="3.90.190.10:FF:000102">
    <property type="entry name" value="Receptor-type tyrosine-protein phosphatase"/>
    <property type="match status" value="2"/>
</dbReference>
<dbReference type="Gene3D" id="3.90.190.10">
    <property type="entry name" value="Protein tyrosine phosphatase superfamily"/>
    <property type="match status" value="2"/>
</dbReference>
<dbReference type="Proteomes" id="UP000507470">
    <property type="component" value="Unassembled WGS sequence"/>
</dbReference>
<dbReference type="InterPro" id="IPR050348">
    <property type="entry name" value="Protein-Tyr_Phosphatase"/>
</dbReference>
<reference evidence="9 10" key="1">
    <citation type="submission" date="2020-06" db="EMBL/GenBank/DDBJ databases">
        <authorList>
            <person name="Li R."/>
            <person name="Bekaert M."/>
        </authorList>
    </citation>
    <scope>NUCLEOTIDE SEQUENCE [LARGE SCALE GENOMIC DNA]</scope>
    <source>
        <strain evidence="10">wild</strain>
    </source>
</reference>
<keyword evidence="6" id="KW-0812">Transmembrane</keyword>
<evidence type="ECO:0000259" key="8">
    <source>
        <dbReference type="PROSITE" id="PS50056"/>
    </source>
</evidence>
<dbReference type="Gene3D" id="2.60.120.260">
    <property type="entry name" value="Galactose-binding domain-like"/>
    <property type="match status" value="2"/>
</dbReference>
<dbReference type="GO" id="GO:0004725">
    <property type="term" value="F:protein tyrosine phosphatase activity"/>
    <property type="evidence" value="ECO:0007669"/>
    <property type="project" value="UniProtKB-EC"/>
</dbReference>
<dbReference type="GO" id="GO:0008045">
    <property type="term" value="P:motor neuron axon guidance"/>
    <property type="evidence" value="ECO:0007669"/>
    <property type="project" value="TreeGrafter"/>
</dbReference>
<comment type="similarity">
    <text evidence="1">Belongs to the protein-tyrosine phosphatase family.</text>
</comment>
<dbReference type="EMBL" id="CACVKT020008011">
    <property type="protein sequence ID" value="CAC5412433.1"/>
    <property type="molecule type" value="Genomic_DNA"/>
</dbReference>